<dbReference type="Proteomes" id="UP000283474">
    <property type="component" value="Chromosome"/>
</dbReference>
<dbReference type="EMBL" id="CP022987">
    <property type="protein sequence ID" value="QAA94583.1"/>
    <property type="molecule type" value="Genomic_DNA"/>
</dbReference>
<dbReference type="PANTHER" id="PTHR43537">
    <property type="entry name" value="TRANSCRIPTIONAL REGULATOR, GNTR FAMILY"/>
    <property type="match status" value="1"/>
</dbReference>
<gene>
    <name evidence="5" type="ORF">CKA81_12640</name>
</gene>
<evidence type="ECO:0000313" key="6">
    <source>
        <dbReference type="Proteomes" id="UP000283474"/>
    </source>
</evidence>
<organism evidence="5 6">
    <name type="scientific">Pollutimonas thiosulfatoxidans</name>
    <dbReference type="NCBI Taxonomy" id="2028345"/>
    <lineage>
        <taxon>Bacteria</taxon>
        <taxon>Pseudomonadati</taxon>
        <taxon>Pseudomonadota</taxon>
        <taxon>Betaproteobacteria</taxon>
        <taxon>Burkholderiales</taxon>
        <taxon>Alcaligenaceae</taxon>
        <taxon>Pollutimonas</taxon>
    </lineage>
</organism>
<dbReference type="Gene3D" id="1.20.120.530">
    <property type="entry name" value="GntR ligand-binding domain-like"/>
    <property type="match status" value="1"/>
</dbReference>
<dbReference type="SUPFAM" id="SSF46785">
    <property type="entry name" value="Winged helix' DNA-binding domain"/>
    <property type="match status" value="1"/>
</dbReference>
<evidence type="ECO:0000256" key="2">
    <source>
        <dbReference type="ARBA" id="ARBA00023125"/>
    </source>
</evidence>
<dbReference type="OrthoDB" id="8903404at2"/>
<dbReference type="Pfam" id="PF00392">
    <property type="entry name" value="GntR"/>
    <property type="match status" value="1"/>
</dbReference>
<feature type="domain" description="HTH gntR-type" evidence="4">
    <location>
        <begin position="8"/>
        <end position="75"/>
    </location>
</feature>
<dbReference type="SUPFAM" id="SSF48008">
    <property type="entry name" value="GntR ligand-binding domain-like"/>
    <property type="match status" value="1"/>
</dbReference>
<dbReference type="KEGG" id="pus:CKA81_12640"/>
<evidence type="ECO:0000259" key="4">
    <source>
        <dbReference type="PROSITE" id="PS50949"/>
    </source>
</evidence>
<protein>
    <recommendedName>
        <fullName evidence="4">HTH gntR-type domain-containing protein</fullName>
    </recommendedName>
</protein>
<keyword evidence="6" id="KW-1185">Reference proteome</keyword>
<dbReference type="InterPro" id="IPR011711">
    <property type="entry name" value="GntR_C"/>
</dbReference>
<sequence length="219" mass="24772">MNQESIMAPTTEKLVEELEADIIFGRLRPHQELVEDALMARFGAKRHAVRAAIQELIARSIVVKPRSKSARVKDFTETEVDELYRMRALLQREAVNTMPLPAEPAALNKLKEVHVRYVAAASVGADQRLIHKLNDEFHSAIFELCRNQTLSKAIAFYTEASNPIRSYGITDKQWLNRAISEHAAMIGAIERQDRQALAELVVDHMHPSLKRWQAVRAGA</sequence>
<dbReference type="SMART" id="SM00345">
    <property type="entry name" value="HTH_GNTR"/>
    <property type="match status" value="1"/>
</dbReference>
<accession>A0A410GE57</accession>
<keyword evidence="2" id="KW-0238">DNA-binding</keyword>
<keyword evidence="1" id="KW-0805">Transcription regulation</keyword>
<keyword evidence="3" id="KW-0804">Transcription</keyword>
<evidence type="ECO:0000256" key="1">
    <source>
        <dbReference type="ARBA" id="ARBA00023015"/>
    </source>
</evidence>
<dbReference type="InterPro" id="IPR000524">
    <property type="entry name" value="Tscrpt_reg_HTH_GntR"/>
</dbReference>
<dbReference type="InterPro" id="IPR008920">
    <property type="entry name" value="TF_FadR/GntR_C"/>
</dbReference>
<dbReference type="SMART" id="SM00895">
    <property type="entry name" value="FCD"/>
    <property type="match status" value="1"/>
</dbReference>
<dbReference type="InterPro" id="IPR036388">
    <property type="entry name" value="WH-like_DNA-bd_sf"/>
</dbReference>
<evidence type="ECO:0000313" key="5">
    <source>
        <dbReference type="EMBL" id="QAA94583.1"/>
    </source>
</evidence>
<dbReference type="PANTHER" id="PTHR43537:SF49">
    <property type="entry name" value="TRANSCRIPTIONAL REGULATORY PROTEIN"/>
    <property type="match status" value="1"/>
</dbReference>
<dbReference type="InterPro" id="IPR036390">
    <property type="entry name" value="WH_DNA-bd_sf"/>
</dbReference>
<proteinExistence type="predicted"/>
<reference evidence="5 6" key="1">
    <citation type="submission" date="2017-08" db="EMBL/GenBank/DDBJ databases">
        <authorList>
            <person name="Park S.-J."/>
            <person name="Kim H."/>
        </authorList>
    </citation>
    <scope>NUCLEOTIDE SEQUENCE [LARGE SCALE GENOMIC DNA]</scope>
    <source>
        <strain evidence="6">ye3</strain>
    </source>
</reference>
<evidence type="ECO:0000256" key="3">
    <source>
        <dbReference type="ARBA" id="ARBA00023163"/>
    </source>
</evidence>
<dbReference type="Gene3D" id="1.10.10.10">
    <property type="entry name" value="Winged helix-like DNA-binding domain superfamily/Winged helix DNA-binding domain"/>
    <property type="match status" value="1"/>
</dbReference>
<dbReference type="Pfam" id="PF07729">
    <property type="entry name" value="FCD"/>
    <property type="match status" value="1"/>
</dbReference>
<dbReference type="GO" id="GO:0003700">
    <property type="term" value="F:DNA-binding transcription factor activity"/>
    <property type="evidence" value="ECO:0007669"/>
    <property type="project" value="InterPro"/>
</dbReference>
<dbReference type="PROSITE" id="PS50949">
    <property type="entry name" value="HTH_GNTR"/>
    <property type="match status" value="1"/>
</dbReference>
<dbReference type="AlphaFoldDB" id="A0A410GE57"/>
<name>A0A410GE57_9BURK</name>
<dbReference type="GO" id="GO:0003677">
    <property type="term" value="F:DNA binding"/>
    <property type="evidence" value="ECO:0007669"/>
    <property type="project" value="UniProtKB-KW"/>
</dbReference>